<dbReference type="OrthoDB" id="10495463at2759"/>
<feature type="region of interest" description="Disordered" evidence="1">
    <location>
        <begin position="60"/>
        <end position="86"/>
    </location>
</feature>
<dbReference type="Proteomes" id="UP000663879">
    <property type="component" value="Unassembled WGS sequence"/>
</dbReference>
<organism evidence="2 3">
    <name type="scientific">Brachionus calyciflorus</name>
    <dbReference type="NCBI Taxonomy" id="104777"/>
    <lineage>
        <taxon>Eukaryota</taxon>
        <taxon>Metazoa</taxon>
        <taxon>Spiralia</taxon>
        <taxon>Gnathifera</taxon>
        <taxon>Rotifera</taxon>
        <taxon>Eurotatoria</taxon>
        <taxon>Monogononta</taxon>
        <taxon>Pseudotrocha</taxon>
        <taxon>Ploima</taxon>
        <taxon>Brachionidae</taxon>
        <taxon>Brachionus</taxon>
    </lineage>
</organism>
<proteinExistence type="predicted"/>
<name>A0A813LXE6_9BILA</name>
<comment type="caution">
    <text evidence="2">The sequence shown here is derived from an EMBL/GenBank/DDBJ whole genome shotgun (WGS) entry which is preliminary data.</text>
</comment>
<dbReference type="AlphaFoldDB" id="A0A813LXE6"/>
<gene>
    <name evidence="2" type="ORF">OXX778_LOCUS16</name>
</gene>
<accession>A0A813LXE6</accession>
<dbReference type="EMBL" id="CAJNOC010000001">
    <property type="protein sequence ID" value="CAF0702837.1"/>
    <property type="molecule type" value="Genomic_DNA"/>
</dbReference>
<protein>
    <submittedName>
        <fullName evidence="2">Uncharacterized protein</fullName>
    </submittedName>
</protein>
<evidence type="ECO:0000313" key="3">
    <source>
        <dbReference type="Proteomes" id="UP000663879"/>
    </source>
</evidence>
<reference evidence="2" key="1">
    <citation type="submission" date="2021-02" db="EMBL/GenBank/DDBJ databases">
        <authorList>
            <person name="Nowell W R."/>
        </authorList>
    </citation>
    <scope>NUCLEOTIDE SEQUENCE</scope>
    <source>
        <strain evidence="2">Ploen Becks lab</strain>
    </source>
</reference>
<sequence length="278" mass="32332">MSFENKLKRKSDKGIKRKSIQLKIDLPLDDSDSDFEQNINCTPRIHLKISIDRNSAKKLHSAQSNRVRKQINFSDKSTSGYSSSSASSSLIESINEYSYLNDFEENLIFEDLCSTSTLKRKRDSNSNENIYDKLIHSNGKISKNRPSITRSTLSPKISKYEFLNENSCESDENIYEEISNFIESNPKAKKFLSPKKFHNYENLKDAKTSLYYNDTGVISLEDNSKKFTYKREYTVNEIFDNLKKFKKQAKEQEILSNSTKKSNKVMYENNTIYKPIYV</sequence>
<evidence type="ECO:0000313" key="2">
    <source>
        <dbReference type="EMBL" id="CAF0702837.1"/>
    </source>
</evidence>
<evidence type="ECO:0000256" key="1">
    <source>
        <dbReference type="SAM" id="MobiDB-lite"/>
    </source>
</evidence>
<feature type="compositionally biased region" description="Low complexity" evidence="1">
    <location>
        <begin position="74"/>
        <end position="86"/>
    </location>
</feature>
<keyword evidence="3" id="KW-1185">Reference proteome</keyword>